<reference evidence="12" key="1">
    <citation type="submission" date="2021-05" db="EMBL/GenBank/DDBJ databases">
        <authorList>
            <person name="Alioto T."/>
            <person name="Alioto T."/>
            <person name="Gomez Garrido J."/>
        </authorList>
    </citation>
    <scope>NUCLEOTIDE SEQUENCE</scope>
</reference>
<dbReference type="InterPro" id="IPR000436">
    <property type="entry name" value="Sushi_SCR_CCP_dom"/>
</dbReference>
<feature type="domain" description="C-type lectin" evidence="10">
    <location>
        <begin position="264"/>
        <end position="379"/>
    </location>
</feature>
<name>A0A8D8VX35_9HEMI</name>
<keyword evidence="6 8" id="KW-1015">Disulfide bond</keyword>
<dbReference type="EMBL" id="HBUF01616400">
    <property type="protein sequence ID" value="CAG6779967.1"/>
    <property type="molecule type" value="Transcribed_RNA"/>
</dbReference>
<dbReference type="EMBL" id="HBUF01104807">
    <property type="protein sequence ID" value="CAG6638939.1"/>
    <property type="molecule type" value="Transcribed_RNA"/>
</dbReference>
<feature type="transmembrane region" description="Helical" evidence="9">
    <location>
        <begin position="1016"/>
        <end position="1039"/>
    </location>
</feature>
<dbReference type="InterPro" id="IPR016186">
    <property type="entry name" value="C-type_lectin-like/link_sf"/>
</dbReference>
<evidence type="ECO:0000256" key="6">
    <source>
        <dbReference type="ARBA" id="ARBA00023157"/>
    </source>
</evidence>
<feature type="domain" description="Sushi" evidence="11">
    <location>
        <begin position="393"/>
        <end position="450"/>
    </location>
</feature>
<dbReference type="PROSITE" id="PS00615">
    <property type="entry name" value="C_TYPE_LECTIN_1"/>
    <property type="match status" value="1"/>
</dbReference>
<keyword evidence="3" id="KW-0732">Signal</keyword>
<keyword evidence="9" id="KW-0472">Membrane</keyword>
<evidence type="ECO:0000259" key="11">
    <source>
        <dbReference type="PROSITE" id="PS50923"/>
    </source>
</evidence>
<sequence length="1118" mass="122478">MKFNFHKFTNFKKCPVICDSVGVLVFYCILFLNVGLLDYTFAQVTECGHPAVPINSRVTLSDDKRPINSTATYKCDDGYELFGSPSLTCAPSGHWSGELPFCGTNVALRRPTNQSSTIRGGPASNANDGELTTVHDGKRCTETQKEVSPWWQVDLLRPYPIRIVRITTRGCCGHQPLQDLEIRVGNSTDLQKNPLCAWFPGTLEEGITKSFSCARTLVGQNVFIQLVGVEGSLSLCEVEIFTTDEFSTDRCASEKSASAEITSFDRNCYEFNIDKGASFTDARAKCQSTGGDLVHGFKGITNTFLLGELERRKDKLKTLLVWIGAQKEPGITARTWKWVDGEVVTKPSWGKDQPNNYNGEQNCVVLDGGRGWLWNDVGCKLDYLHWICQHNPATCGNPDRHVNTTFVGPVNVKENSMISYACPEGNMLVGSASRTCKEGFWTGVAPTCQYVDCGALKNIEHGTVTLESSRTTHGGVAKYSCHENYTLVGETSRLCGDGAKWTGAEPQCLFDWCSEPPQISGGIVSTNGRRTGSIATYSCEPGFILFGSNELKCGLGGEWSGKAPTCKYVDCGSPANIDNGHYSLLNGTTTHGSVVEYTCEDDYWLEASSVRRQVCMRDGKWSGDTPSCELITCPEPEVPKGGFVVGYDLNVHSVLEFHCEPGHLMVGPTSLKCTRQGDWDNMSPQCQYIDCGRLTTIPYGFISYMNDTTFLGSEVVYSCSRNYRLVGHPKRTCLDSKVWSDSAPKCEEIRCPEPTLPAHSILSVTGNDRLYGRTLIKTADSASSVATYKIGALVKYRCERGYKVEGEPLSTCEDTGAWSGSVPECIYVDCTTPESIPNGGFTLASNATYYGTAVLYECDEHFRLEGHARRLCLENGTWSGGLPTCKEVLCKEPDTMGGMQVKVSSYQIGSVAVYSCPKGQEMIGNSSRACTKRGTWSGHIPTCQAIDCSHPGTIDNGRVIIMNQTTTYNSAVEYHCVPQYQRIGPYLRKCMEDGLWSGDEPRCEKTISAVSEAQTLGYMISIGAGIVLFLLILLGIIYARLRKATPVKNTENIEGAVRKEEQTAAVMSYASLSDSGDNIYENVAENTYDNPYDTATYYTEPSEGGPTPTVTINGVAVR</sequence>
<feature type="disulfide bond" evidence="8">
    <location>
        <begin position="481"/>
        <end position="508"/>
    </location>
</feature>
<feature type="disulfide bond" evidence="8">
    <location>
        <begin position="539"/>
        <end position="566"/>
    </location>
</feature>
<dbReference type="GO" id="GO:0046872">
    <property type="term" value="F:metal ion binding"/>
    <property type="evidence" value="ECO:0007669"/>
    <property type="project" value="UniProtKB-KW"/>
</dbReference>
<evidence type="ECO:0000256" key="3">
    <source>
        <dbReference type="ARBA" id="ARBA00022729"/>
    </source>
</evidence>
<evidence type="ECO:0000313" key="12">
    <source>
        <dbReference type="EMBL" id="CAG6638938.1"/>
    </source>
</evidence>
<dbReference type="PROSITE" id="PS50923">
    <property type="entry name" value="SUSHI"/>
    <property type="match status" value="11"/>
</dbReference>
<evidence type="ECO:0000259" key="10">
    <source>
        <dbReference type="PROSITE" id="PS50041"/>
    </source>
</evidence>
<feature type="disulfide bond" evidence="8">
    <location>
        <begin position="798"/>
        <end position="825"/>
    </location>
</feature>
<protein>
    <submittedName>
        <fullName evidence="12">Sushi, von Willebrand factor type A, EGF and pentraxin domain-containing protein 1</fullName>
    </submittedName>
</protein>
<proteinExistence type="predicted"/>
<feature type="transmembrane region" description="Helical" evidence="9">
    <location>
        <begin position="21"/>
        <end position="42"/>
    </location>
</feature>
<feature type="disulfide bond" evidence="8">
    <location>
        <begin position="976"/>
        <end position="1003"/>
    </location>
</feature>
<dbReference type="SUPFAM" id="SSF49785">
    <property type="entry name" value="Galactose-binding domain-like"/>
    <property type="match status" value="1"/>
</dbReference>
<dbReference type="Pfam" id="PF22633">
    <property type="entry name" value="F5_F8_type_C_2"/>
    <property type="match status" value="1"/>
</dbReference>
<keyword evidence="5" id="KW-0106">Calcium</keyword>
<dbReference type="InterPro" id="IPR035976">
    <property type="entry name" value="Sushi/SCR/CCP_sf"/>
</dbReference>
<dbReference type="EMBL" id="HBUF01104806">
    <property type="protein sequence ID" value="CAG6638938.1"/>
    <property type="molecule type" value="Transcribed_RNA"/>
</dbReference>
<feature type="disulfide bond" evidence="8">
    <location>
        <begin position="916"/>
        <end position="943"/>
    </location>
</feature>
<evidence type="ECO:0000256" key="2">
    <source>
        <dbReference type="ARBA" id="ARBA00022723"/>
    </source>
</evidence>
<dbReference type="FunFam" id="2.60.120.260:FF:000105">
    <property type="entry name" value="Sushi, von Willebrand factor type A, EGF and pentraxin domain-containing protein 1"/>
    <property type="match status" value="1"/>
</dbReference>
<feature type="domain" description="Sushi" evidence="11">
    <location>
        <begin position="45"/>
        <end position="104"/>
    </location>
</feature>
<evidence type="ECO:0000256" key="5">
    <source>
        <dbReference type="ARBA" id="ARBA00022837"/>
    </source>
</evidence>
<dbReference type="InterPro" id="IPR016187">
    <property type="entry name" value="CTDL_fold"/>
</dbReference>
<accession>A0A8D8VX35</accession>
<dbReference type="SMART" id="SM00607">
    <property type="entry name" value="FTP"/>
    <property type="match status" value="1"/>
</dbReference>
<dbReference type="InterPro" id="IPR018378">
    <property type="entry name" value="C-type_lectin_CS"/>
</dbReference>
<dbReference type="PROSITE" id="PS50041">
    <property type="entry name" value="C_TYPE_LECTIN_2"/>
    <property type="match status" value="1"/>
</dbReference>
<feature type="disulfide bond" evidence="8">
    <location>
        <begin position="659"/>
        <end position="686"/>
    </location>
</feature>
<dbReference type="SUPFAM" id="SSF57535">
    <property type="entry name" value="Complement control module/SCR domain"/>
    <property type="match status" value="11"/>
</dbReference>
<evidence type="ECO:0000256" key="8">
    <source>
        <dbReference type="PROSITE-ProRule" id="PRU00302"/>
    </source>
</evidence>
<dbReference type="Gene3D" id="2.10.70.10">
    <property type="entry name" value="Complement Module, domain 1"/>
    <property type="match status" value="11"/>
</dbReference>
<feature type="domain" description="Sushi" evidence="11">
    <location>
        <begin position="888"/>
        <end position="945"/>
    </location>
</feature>
<keyword evidence="1 8" id="KW-0768">Sushi</keyword>
<dbReference type="InterPro" id="IPR001304">
    <property type="entry name" value="C-type_lectin-like"/>
</dbReference>
<feature type="domain" description="Sushi" evidence="11">
    <location>
        <begin position="689"/>
        <end position="748"/>
    </location>
</feature>
<keyword evidence="2" id="KW-0479">Metal-binding</keyword>
<dbReference type="Gene3D" id="3.10.100.10">
    <property type="entry name" value="Mannose-Binding Protein A, subunit A"/>
    <property type="match status" value="1"/>
</dbReference>
<dbReference type="AlphaFoldDB" id="A0A8D8VX35"/>
<feature type="domain" description="Sushi" evidence="11">
    <location>
        <begin position="828"/>
        <end position="887"/>
    </location>
</feature>
<dbReference type="InterPro" id="IPR008979">
    <property type="entry name" value="Galactose-bd-like_sf"/>
</dbReference>
<dbReference type="EMBL" id="HBUF01176721">
    <property type="protein sequence ID" value="CAG6654146.1"/>
    <property type="molecule type" value="Transcribed_RNA"/>
</dbReference>
<feature type="disulfide bond" evidence="8">
    <location>
        <begin position="75"/>
        <end position="102"/>
    </location>
</feature>
<dbReference type="PANTHER" id="PTHR46393:SF7">
    <property type="entry name" value="COMPLEMENT C2"/>
    <property type="match status" value="1"/>
</dbReference>
<dbReference type="EMBL" id="HBUF01104805">
    <property type="protein sequence ID" value="CAG6638937.1"/>
    <property type="molecule type" value="Transcribed_RNA"/>
</dbReference>
<dbReference type="SUPFAM" id="SSF56436">
    <property type="entry name" value="C-type lectin-like"/>
    <property type="match status" value="1"/>
</dbReference>
<dbReference type="SMART" id="SM00032">
    <property type="entry name" value="CCP"/>
    <property type="match status" value="11"/>
</dbReference>
<evidence type="ECO:0000256" key="1">
    <source>
        <dbReference type="ARBA" id="ARBA00022659"/>
    </source>
</evidence>
<feature type="disulfide bond" evidence="8">
    <location>
        <begin position="858"/>
        <end position="885"/>
    </location>
</feature>
<dbReference type="EMBL" id="HBUF01104804">
    <property type="protein sequence ID" value="CAG6638936.1"/>
    <property type="molecule type" value="Transcribed_RNA"/>
</dbReference>
<feature type="domain" description="Sushi" evidence="11">
    <location>
        <begin position="451"/>
        <end position="510"/>
    </location>
</feature>
<comment type="caution">
    <text evidence="8">Lacks conserved residue(s) required for the propagation of feature annotation.</text>
</comment>
<dbReference type="Gene3D" id="2.60.120.260">
    <property type="entry name" value="Galactose-binding domain-like"/>
    <property type="match status" value="1"/>
</dbReference>
<dbReference type="CDD" id="cd00033">
    <property type="entry name" value="CCP"/>
    <property type="match status" value="11"/>
</dbReference>
<dbReference type="Pfam" id="PF00059">
    <property type="entry name" value="Lectin_C"/>
    <property type="match status" value="1"/>
</dbReference>
<feature type="domain" description="Sushi" evidence="11">
    <location>
        <begin position="749"/>
        <end position="827"/>
    </location>
</feature>
<dbReference type="PANTHER" id="PTHR46393">
    <property type="entry name" value="SUSHI DOMAIN-CONTAINING PROTEIN"/>
    <property type="match status" value="1"/>
</dbReference>
<feature type="disulfide bond" evidence="8">
    <location>
        <begin position="719"/>
        <end position="746"/>
    </location>
</feature>
<organism evidence="12">
    <name type="scientific">Cacopsylla melanoneura</name>
    <dbReference type="NCBI Taxonomy" id="428564"/>
    <lineage>
        <taxon>Eukaryota</taxon>
        <taxon>Metazoa</taxon>
        <taxon>Ecdysozoa</taxon>
        <taxon>Arthropoda</taxon>
        <taxon>Hexapoda</taxon>
        <taxon>Insecta</taxon>
        <taxon>Pterygota</taxon>
        <taxon>Neoptera</taxon>
        <taxon>Paraneoptera</taxon>
        <taxon>Hemiptera</taxon>
        <taxon>Sternorrhyncha</taxon>
        <taxon>Psylloidea</taxon>
        <taxon>Psyllidae</taxon>
        <taxon>Psyllinae</taxon>
        <taxon>Cacopsylla</taxon>
    </lineage>
</organism>
<keyword evidence="9" id="KW-1133">Transmembrane helix</keyword>
<dbReference type="InterPro" id="IPR006585">
    <property type="entry name" value="FTP1"/>
</dbReference>
<dbReference type="SMART" id="SM00034">
    <property type="entry name" value="CLECT"/>
    <property type="match status" value="1"/>
</dbReference>
<keyword evidence="7" id="KW-0325">Glycoprotein</keyword>
<dbReference type="EMBL" id="HBUF01176720">
    <property type="protein sequence ID" value="CAG6654145.1"/>
    <property type="molecule type" value="Transcribed_RNA"/>
</dbReference>
<dbReference type="Pfam" id="PF00084">
    <property type="entry name" value="Sushi"/>
    <property type="match status" value="11"/>
</dbReference>
<feature type="domain" description="Sushi" evidence="11">
    <location>
        <begin position="946"/>
        <end position="1005"/>
    </location>
</feature>
<keyword evidence="4" id="KW-0677">Repeat</keyword>
<keyword evidence="9" id="KW-0812">Transmembrane</keyword>
<feature type="domain" description="Sushi" evidence="11">
    <location>
        <begin position="569"/>
        <end position="630"/>
    </location>
</feature>
<feature type="domain" description="Sushi" evidence="11">
    <location>
        <begin position="631"/>
        <end position="688"/>
    </location>
</feature>
<evidence type="ECO:0000256" key="7">
    <source>
        <dbReference type="ARBA" id="ARBA00023180"/>
    </source>
</evidence>
<feature type="domain" description="Sushi" evidence="11">
    <location>
        <begin position="511"/>
        <end position="568"/>
    </location>
</feature>
<evidence type="ECO:0000256" key="9">
    <source>
        <dbReference type="SAM" id="Phobius"/>
    </source>
</evidence>
<evidence type="ECO:0000256" key="4">
    <source>
        <dbReference type="ARBA" id="ARBA00022737"/>
    </source>
</evidence>